<dbReference type="CDD" id="cd11327">
    <property type="entry name" value="AmyAc_Glg_debranch_2"/>
    <property type="match status" value="1"/>
</dbReference>
<dbReference type="Pfam" id="PF06202">
    <property type="entry name" value="GDE_C"/>
    <property type="match status" value="1"/>
</dbReference>
<gene>
    <name evidence="6" type="ORF">SmJEL517_g04720</name>
</gene>
<accession>A0A507BZ41</accession>
<feature type="region of interest" description="Disordered" evidence="1">
    <location>
        <begin position="869"/>
        <end position="901"/>
    </location>
</feature>
<keyword evidence="7" id="KW-1185">Reference proteome</keyword>
<evidence type="ECO:0000259" key="4">
    <source>
        <dbReference type="Pfam" id="PF14701"/>
    </source>
</evidence>
<dbReference type="InterPro" id="IPR032788">
    <property type="entry name" value="AGL_central"/>
</dbReference>
<evidence type="ECO:0000259" key="5">
    <source>
        <dbReference type="Pfam" id="PF14702"/>
    </source>
</evidence>
<feature type="domain" description="Glycogen debranching enzyme central" evidence="5">
    <location>
        <begin position="914"/>
        <end position="1126"/>
    </location>
</feature>
<proteinExistence type="predicted"/>
<dbReference type="RefSeq" id="XP_031023401.1">
    <property type="nucleotide sequence ID" value="XM_031170648.1"/>
</dbReference>
<name>A0A507BZ41_9FUNG</name>
<dbReference type="GO" id="GO:0005980">
    <property type="term" value="P:glycogen catabolic process"/>
    <property type="evidence" value="ECO:0007669"/>
    <property type="project" value="InterPro"/>
</dbReference>
<evidence type="ECO:0000313" key="7">
    <source>
        <dbReference type="Proteomes" id="UP000319731"/>
    </source>
</evidence>
<comment type="caution">
    <text evidence="6">The sequence shown here is derived from an EMBL/GenBank/DDBJ whole genome shotgun (WGS) entry which is preliminary data.</text>
</comment>
<dbReference type="Pfam" id="PF14702">
    <property type="entry name" value="hGDE_central"/>
    <property type="match status" value="2"/>
</dbReference>
<dbReference type="OrthoDB" id="10248904at2759"/>
<dbReference type="GO" id="GO:0004135">
    <property type="term" value="F:amylo-alpha-1,6-glucosidase activity"/>
    <property type="evidence" value="ECO:0007669"/>
    <property type="project" value="InterPro"/>
</dbReference>
<dbReference type="InterPro" id="IPR032790">
    <property type="entry name" value="GDE_C"/>
</dbReference>
<dbReference type="Pfam" id="PF14701">
    <property type="entry name" value="hDGE_amylase"/>
    <property type="match status" value="1"/>
</dbReference>
<reference evidence="6 7" key="1">
    <citation type="journal article" date="2019" name="Sci. Rep.">
        <title>Comparative genomics of chytrid fungi reveal insights into the obligate biotrophic and pathogenic lifestyle of Synchytrium endobioticum.</title>
        <authorList>
            <person name="van de Vossenberg B.T.L.H."/>
            <person name="Warris S."/>
            <person name="Nguyen H.D.T."/>
            <person name="van Gent-Pelzer M.P.E."/>
            <person name="Joly D.L."/>
            <person name="van de Geest H.C."/>
            <person name="Bonants P.J.M."/>
            <person name="Smith D.S."/>
            <person name="Levesque C.A."/>
            <person name="van der Lee T.A.J."/>
        </authorList>
    </citation>
    <scope>NUCLEOTIDE SEQUENCE [LARGE SCALE GENOMIC DNA]</scope>
    <source>
        <strain evidence="6 7">JEL517</strain>
    </source>
</reference>
<dbReference type="InterPro" id="IPR008928">
    <property type="entry name" value="6-hairpin_glycosidase_sf"/>
</dbReference>
<dbReference type="STRING" id="1806994.A0A507BZ41"/>
<evidence type="ECO:0000259" key="2">
    <source>
        <dbReference type="Pfam" id="PF06202"/>
    </source>
</evidence>
<dbReference type="GeneID" id="42005945"/>
<dbReference type="InterPro" id="IPR010401">
    <property type="entry name" value="AGL/Gdb1"/>
</dbReference>
<evidence type="ECO:0008006" key="8">
    <source>
        <dbReference type="Google" id="ProtNLM"/>
    </source>
</evidence>
<protein>
    <recommendedName>
        <fullName evidence="8">4-alpha-glucanotransferase</fullName>
    </recommendedName>
</protein>
<dbReference type="InterPro" id="IPR032792">
    <property type="entry name" value="AGL_glucanoTrfase"/>
</dbReference>
<dbReference type="Proteomes" id="UP000319731">
    <property type="component" value="Unassembled WGS sequence"/>
</dbReference>
<organism evidence="6 7">
    <name type="scientific">Synchytrium microbalum</name>
    <dbReference type="NCBI Taxonomy" id="1806994"/>
    <lineage>
        <taxon>Eukaryota</taxon>
        <taxon>Fungi</taxon>
        <taxon>Fungi incertae sedis</taxon>
        <taxon>Chytridiomycota</taxon>
        <taxon>Chytridiomycota incertae sedis</taxon>
        <taxon>Chytridiomycetes</taxon>
        <taxon>Synchytriales</taxon>
        <taxon>Synchytriaceae</taxon>
        <taxon>Synchytrium</taxon>
    </lineage>
</organism>
<dbReference type="EMBL" id="QEAO01000034">
    <property type="protein sequence ID" value="TPX32139.1"/>
    <property type="molecule type" value="Genomic_DNA"/>
</dbReference>
<dbReference type="GO" id="GO:0004134">
    <property type="term" value="F:4-alpha-glucanotransferase activity"/>
    <property type="evidence" value="ECO:0007669"/>
    <property type="project" value="InterPro"/>
</dbReference>
<sequence>MAIIFSVRLSNDGSPEGLKRMIRLPPPVGTKPYILRFVVTAGSVAARDGVLCTNYPSDGASFSRNKFYSIPFQHDNLTDAVAQITVHSSGVFQYHVNYTNSDGQHAVSETPGSFIVEPRLYVPFPVEKRKVDPYVVKRVLLPLDGIVIVTVIPKWMPTVSRWPEYYASFADAGYNMVHFAPVSTRGSSNSPYSIFDQLSLANDMFEGGDIMDESEKENVLSEMFDRGREEYGILSVTDVVWNHTASNSVWLHQHPEAGYNLINSPHLRPAYEVDDAIMALSEDLKIVYDIDPAPKTPGDLTRIMETFRDVVLQSLKLWEYYIVDVKAAMADFKVEWRKTTATVANFNDLDLAKLDIKGRAEIIRTECIEYDPTWNRFRRKIKIPYAVAFLKRLVNQGAVLNSEEAVFSAWKALLDETNLIWYEEHDDDIKSILEQTHNRAKFLRLDPNGPKLGPISKSNPIVDSYFTRLPDNEETRHFHPDALKLANNGWIWNADPLKNFAGPQSKSYIRREVIAWGDCVKLNYGKGPNENPYLWKHMTIYTKKMASLFAGFRIDNCHSTPIHVAEYLLDIGRQVRPDLYVFAELFTGSEDKDRIFVSRLGINSLIREAMNAWDAQELSRLVHRYGGEPVGSLTFPPEHFPLQMLGHEMDSSVFSASDDAEDLIIHVRGSPPHALFMDCTHDNETPHQKRTAEDSLPNAAVVAMSACAVGSTKGYDEIVPELLNVVTETRKYRVPESFEGIIPAKAILSALHYKMAKDGFTEIYVHQQGDFISIHRVHPVTHDGYLMIARHAFSKKPNPEIHAPITLRNQAIMLMQAATLRIQVKSVNGHKLPHTDAEKKHHERTFSEGAMDGFMSPTSPIAYYHHMGDFPADGQQGPIQPKTPPRDNSAAASKDRPTSRLRLLTRRRSTVLGVITGLPCSLDCSVSETNMTKVRTETGPTSNDIHSIIEIDGQHFDPGSIVLYRTWAVGSNIDPDVDDFDDADLEIVKEQDQMGVLAQLWELLGFQKRSTAVEYAVKLGREGLGTLDSWFSYDVTHGWPPGLWESVMDLDMEALNVALYRIAEEESDMTGDGAYEIPGFGKLSYCGLQGFVSVLAGAASNNELGHPLFNNLRAGPWMMDYILNRLIKYAPLYTSLSKFVDWLDERLSLVKQLGPSFVPKYFTIIVCSAYQGLCHRVASIHAEQAITPRGLTSHAHTASSTEGFLKALALTTVQMFGRVSSTGLFPRVYPLDPPIRLRSIHDPKVAEALTREASLAAGLPHFATNHMRAWGRDTFIALRGLLLCPGHHPQARRLLIAFGSVLRHGLVPNLLDQGIRPRYNARDASWWWVWGVQEYCRASTEGLKFLGTEVARRFPPTQRYRKESFGLVGDNMPGDDGDSYVEANDERCYQHRSTVAQILQEILERHARGIQFREWNAGVNLDEHMADEGFNISIKTDLQTGFIHGGSKFNCGTWMDKNGSSSKAGTKGVPATPRDGAAVEIIGLLKAALRWISTDVVQKGYQFWPWKGVMVPSEGGKPDTLLTYAEWDKLVQQNFDRCFFIPKDPAEDSNYNIPSPSLINRRGIYKDTVGGSAEYTDYQLRPNFCVAMVVAPELFDLSHARVALKMVRDVLAGPIGIKTLDPSDWAYRPVYDNTNDSADPTIAHGFNYHNGPEWVWIYGYYLRAYLHFELKAAGSNSEQSNRVISYIQACILKHKALIADTSINPYAGLPELTDAEGAECKDSCPTQAWSSATLLELCTDLIAAVTKK</sequence>
<dbReference type="InterPro" id="IPR017853">
    <property type="entry name" value="GH"/>
</dbReference>
<evidence type="ECO:0000313" key="6">
    <source>
        <dbReference type="EMBL" id="TPX32139.1"/>
    </source>
</evidence>
<dbReference type="InterPro" id="IPR029436">
    <property type="entry name" value="AGL_euk_N"/>
</dbReference>
<dbReference type="Pfam" id="PF14699">
    <property type="entry name" value="hGDE_N"/>
    <property type="match status" value="1"/>
</dbReference>
<dbReference type="PANTHER" id="PTHR10569">
    <property type="entry name" value="GLYCOGEN DEBRANCHING ENZYME"/>
    <property type="match status" value="1"/>
</dbReference>
<dbReference type="PANTHER" id="PTHR10569:SF2">
    <property type="entry name" value="GLYCOGEN DEBRANCHING ENZYME"/>
    <property type="match status" value="1"/>
</dbReference>
<feature type="domain" description="Eukaryotic glycogen debranching enzyme N-terminal" evidence="3">
    <location>
        <begin position="35"/>
        <end position="122"/>
    </location>
</feature>
<dbReference type="SUPFAM" id="SSF51445">
    <property type="entry name" value="(Trans)glycosidases"/>
    <property type="match status" value="1"/>
</dbReference>
<feature type="domain" description="Glycogen debranching enzyme C-terminal" evidence="2">
    <location>
        <begin position="1250"/>
        <end position="1736"/>
    </location>
</feature>
<evidence type="ECO:0000259" key="3">
    <source>
        <dbReference type="Pfam" id="PF14699"/>
    </source>
</evidence>
<evidence type="ECO:0000256" key="1">
    <source>
        <dbReference type="SAM" id="MobiDB-lite"/>
    </source>
</evidence>
<dbReference type="FunFam" id="3.20.20.80:FF:000242">
    <property type="entry name" value="Glycogen debranching enzyme Gdb1, putative"/>
    <property type="match status" value="1"/>
</dbReference>
<feature type="domain" description="Glycogen debranching enzyme central" evidence="5">
    <location>
        <begin position="740"/>
        <end position="824"/>
    </location>
</feature>
<dbReference type="Gene3D" id="3.20.20.80">
    <property type="entry name" value="Glycosidases"/>
    <property type="match status" value="1"/>
</dbReference>
<feature type="domain" description="Glycogen debranching enzyme glucanotransferase" evidence="4">
    <location>
        <begin position="141"/>
        <end position="580"/>
    </location>
</feature>
<dbReference type="SUPFAM" id="SSF48208">
    <property type="entry name" value="Six-hairpin glycosidases"/>
    <property type="match status" value="1"/>
</dbReference>